<dbReference type="Proteomes" id="UP001454036">
    <property type="component" value="Unassembled WGS sequence"/>
</dbReference>
<evidence type="ECO:0000313" key="3">
    <source>
        <dbReference type="Proteomes" id="UP001454036"/>
    </source>
</evidence>
<accession>A0AAV3QMU3</accession>
<name>A0AAV3QMU3_LITER</name>
<reference evidence="2 3" key="1">
    <citation type="submission" date="2024-01" db="EMBL/GenBank/DDBJ databases">
        <title>The complete chloroplast genome sequence of Lithospermum erythrorhizon: insights into the phylogenetic relationship among Boraginaceae species and the maternal lineages of purple gromwells.</title>
        <authorList>
            <person name="Okada T."/>
            <person name="Watanabe K."/>
        </authorList>
    </citation>
    <scope>NUCLEOTIDE SEQUENCE [LARGE SCALE GENOMIC DNA]</scope>
</reference>
<sequence length="233" mass="26042">MENHSKGKGYNNLASILFLLLPSSKPSLMLNVFSALYYQIPVDVDRFFGLAMASSLLAKRNVGNRLEKKKKVNMNENTVEELHGMELLIASLHKIALHLSSSSPTQTKLLPRDLVCTPRPPPNSPPPCLFLPILVPRVRATTTMPTHRRPPKFPLLLILWPAMTPRRPSRPPPPSTPPSSSPRPPQAKTIRADIHRCGSELSERDLVDLRSHYDIPSPVMLLCPRPTDRAKIP</sequence>
<dbReference type="AlphaFoldDB" id="A0AAV3QMU3"/>
<evidence type="ECO:0000313" key="2">
    <source>
        <dbReference type="EMBL" id="GAA0165008.1"/>
    </source>
</evidence>
<comment type="caution">
    <text evidence="2">The sequence shown here is derived from an EMBL/GenBank/DDBJ whole genome shotgun (WGS) entry which is preliminary data.</text>
</comment>
<gene>
    <name evidence="2" type="ORF">LIER_20514</name>
</gene>
<keyword evidence="3" id="KW-1185">Reference proteome</keyword>
<organism evidence="2 3">
    <name type="scientific">Lithospermum erythrorhizon</name>
    <name type="common">Purple gromwell</name>
    <name type="synonym">Lithospermum officinale var. erythrorhizon</name>
    <dbReference type="NCBI Taxonomy" id="34254"/>
    <lineage>
        <taxon>Eukaryota</taxon>
        <taxon>Viridiplantae</taxon>
        <taxon>Streptophyta</taxon>
        <taxon>Embryophyta</taxon>
        <taxon>Tracheophyta</taxon>
        <taxon>Spermatophyta</taxon>
        <taxon>Magnoliopsida</taxon>
        <taxon>eudicotyledons</taxon>
        <taxon>Gunneridae</taxon>
        <taxon>Pentapetalae</taxon>
        <taxon>asterids</taxon>
        <taxon>lamiids</taxon>
        <taxon>Boraginales</taxon>
        <taxon>Boraginaceae</taxon>
        <taxon>Boraginoideae</taxon>
        <taxon>Lithospermeae</taxon>
        <taxon>Lithospermum</taxon>
    </lineage>
</organism>
<dbReference type="EMBL" id="BAABME010005223">
    <property type="protein sequence ID" value="GAA0165008.1"/>
    <property type="molecule type" value="Genomic_DNA"/>
</dbReference>
<proteinExistence type="predicted"/>
<protein>
    <submittedName>
        <fullName evidence="2">Uncharacterized protein</fullName>
    </submittedName>
</protein>
<feature type="region of interest" description="Disordered" evidence="1">
    <location>
        <begin position="164"/>
        <end position="197"/>
    </location>
</feature>
<evidence type="ECO:0000256" key="1">
    <source>
        <dbReference type="SAM" id="MobiDB-lite"/>
    </source>
</evidence>
<feature type="compositionally biased region" description="Pro residues" evidence="1">
    <location>
        <begin position="170"/>
        <end position="185"/>
    </location>
</feature>